<gene>
    <name evidence="2" type="ORF">GA0061102_103053</name>
</gene>
<feature type="compositionally biased region" description="Low complexity" evidence="1">
    <location>
        <begin position="19"/>
        <end position="28"/>
    </location>
</feature>
<dbReference type="AlphaFoldDB" id="A0A1C3WI53"/>
<evidence type="ECO:0008006" key="4">
    <source>
        <dbReference type="Google" id="ProtNLM"/>
    </source>
</evidence>
<evidence type="ECO:0000313" key="3">
    <source>
        <dbReference type="Proteomes" id="UP000199435"/>
    </source>
</evidence>
<name>A0A1C3WI53_9HYPH</name>
<dbReference type="RefSeq" id="WP_159432196.1">
    <property type="nucleotide sequence ID" value="NZ_FMAH01000030.1"/>
</dbReference>
<dbReference type="EMBL" id="FMAH01000030">
    <property type="protein sequence ID" value="SCB39595.1"/>
    <property type="molecule type" value="Genomic_DNA"/>
</dbReference>
<organism evidence="2 3">
    <name type="scientific">Rhizobium miluonense</name>
    <dbReference type="NCBI Taxonomy" id="411945"/>
    <lineage>
        <taxon>Bacteria</taxon>
        <taxon>Pseudomonadati</taxon>
        <taxon>Pseudomonadota</taxon>
        <taxon>Alphaproteobacteria</taxon>
        <taxon>Hyphomicrobiales</taxon>
        <taxon>Rhizobiaceae</taxon>
        <taxon>Rhizobium/Agrobacterium group</taxon>
        <taxon>Rhizobium</taxon>
    </lineage>
</organism>
<accession>A0A1C3WI53</accession>
<proteinExistence type="predicted"/>
<keyword evidence="3" id="KW-1185">Reference proteome</keyword>
<dbReference type="InterPro" id="IPR036291">
    <property type="entry name" value="NAD(P)-bd_dom_sf"/>
</dbReference>
<feature type="region of interest" description="Disordered" evidence="1">
    <location>
        <begin position="1"/>
        <end position="28"/>
    </location>
</feature>
<sequence length="50" mass="5045">MMKRFENKAAIAPGGTSGIGPAAAKASANNGASIVVNRIERFVDGGEAKI</sequence>
<dbReference type="Gene3D" id="3.40.50.720">
    <property type="entry name" value="NAD(P)-binding Rossmann-like Domain"/>
    <property type="match status" value="1"/>
</dbReference>
<evidence type="ECO:0000313" key="2">
    <source>
        <dbReference type="EMBL" id="SCB39595.1"/>
    </source>
</evidence>
<dbReference type="Proteomes" id="UP000199435">
    <property type="component" value="Unassembled WGS sequence"/>
</dbReference>
<dbReference type="STRING" id="411945.GA0061102_103053"/>
<protein>
    <recommendedName>
        <fullName evidence="4">Short chain dehydrogenase</fullName>
    </recommendedName>
</protein>
<evidence type="ECO:0000256" key="1">
    <source>
        <dbReference type="SAM" id="MobiDB-lite"/>
    </source>
</evidence>
<reference evidence="3" key="1">
    <citation type="submission" date="2016-08" db="EMBL/GenBank/DDBJ databases">
        <authorList>
            <person name="Varghese N."/>
            <person name="Submissions Spin"/>
        </authorList>
    </citation>
    <scope>NUCLEOTIDE SEQUENCE [LARGE SCALE GENOMIC DNA]</scope>
    <source>
        <strain evidence="3">HAMBI 2971</strain>
    </source>
</reference>
<dbReference type="SUPFAM" id="SSF51735">
    <property type="entry name" value="NAD(P)-binding Rossmann-fold domains"/>
    <property type="match status" value="1"/>
</dbReference>